<dbReference type="AlphaFoldDB" id="A0A6G1J9M6"/>
<comment type="similarity">
    <text evidence="2">Belongs to the cytochrome P450 family.</text>
</comment>
<dbReference type="InterPro" id="IPR050529">
    <property type="entry name" value="CYP450_sterol_14alpha_dmase"/>
</dbReference>
<name>A0A6G1J9M6_9PLEO</name>
<dbReference type="GO" id="GO:0016705">
    <property type="term" value="F:oxidoreductase activity, acting on paired donors, with incorporation or reduction of molecular oxygen"/>
    <property type="evidence" value="ECO:0007669"/>
    <property type="project" value="InterPro"/>
</dbReference>
<dbReference type="InterPro" id="IPR036396">
    <property type="entry name" value="Cyt_P450_sf"/>
</dbReference>
<reference evidence="7" key="1">
    <citation type="journal article" date="2020" name="Stud. Mycol.">
        <title>101 Dothideomycetes genomes: a test case for predicting lifestyles and emergence of pathogens.</title>
        <authorList>
            <person name="Haridas S."/>
            <person name="Albert R."/>
            <person name="Binder M."/>
            <person name="Bloem J."/>
            <person name="Labutti K."/>
            <person name="Salamov A."/>
            <person name="Andreopoulos B."/>
            <person name="Baker S."/>
            <person name="Barry K."/>
            <person name="Bills G."/>
            <person name="Bluhm B."/>
            <person name="Cannon C."/>
            <person name="Castanera R."/>
            <person name="Culley D."/>
            <person name="Daum C."/>
            <person name="Ezra D."/>
            <person name="Gonzalez J."/>
            <person name="Henrissat B."/>
            <person name="Kuo A."/>
            <person name="Liang C."/>
            <person name="Lipzen A."/>
            <person name="Lutzoni F."/>
            <person name="Magnuson J."/>
            <person name="Mondo S."/>
            <person name="Nolan M."/>
            <person name="Ohm R."/>
            <person name="Pangilinan J."/>
            <person name="Park H.-J."/>
            <person name="Ramirez L."/>
            <person name="Alfaro M."/>
            <person name="Sun H."/>
            <person name="Tritt A."/>
            <person name="Yoshinaga Y."/>
            <person name="Zwiers L.-H."/>
            <person name="Turgeon B."/>
            <person name="Goodwin S."/>
            <person name="Spatafora J."/>
            <person name="Crous P."/>
            <person name="Grigoriev I."/>
        </authorList>
    </citation>
    <scope>NUCLEOTIDE SEQUENCE</scope>
    <source>
        <strain evidence="7">CBS 122367</strain>
    </source>
</reference>
<evidence type="ECO:0000313" key="8">
    <source>
        <dbReference type="Proteomes" id="UP000799291"/>
    </source>
</evidence>
<dbReference type="PRINTS" id="PR00465">
    <property type="entry name" value="EP450IV"/>
</dbReference>
<keyword evidence="6" id="KW-1133">Transmembrane helix</keyword>
<evidence type="ECO:0000256" key="6">
    <source>
        <dbReference type="SAM" id="Phobius"/>
    </source>
</evidence>
<evidence type="ECO:0000313" key="7">
    <source>
        <dbReference type="EMBL" id="KAF2686921.1"/>
    </source>
</evidence>
<dbReference type="Gene3D" id="1.10.630.10">
    <property type="entry name" value="Cytochrome P450"/>
    <property type="match status" value="1"/>
</dbReference>
<evidence type="ECO:0000256" key="5">
    <source>
        <dbReference type="ARBA" id="ARBA00023004"/>
    </source>
</evidence>
<dbReference type="PANTHER" id="PTHR24304">
    <property type="entry name" value="CYTOCHROME P450 FAMILY 7"/>
    <property type="match status" value="1"/>
</dbReference>
<proteinExistence type="inferred from homology"/>
<dbReference type="SUPFAM" id="SSF48264">
    <property type="entry name" value="Cytochrome P450"/>
    <property type="match status" value="1"/>
</dbReference>
<keyword evidence="6" id="KW-0472">Membrane</keyword>
<evidence type="ECO:0000256" key="3">
    <source>
        <dbReference type="ARBA" id="ARBA00022617"/>
    </source>
</evidence>
<gene>
    <name evidence="7" type="ORF">K458DRAFT_298213</name>
</gene>
<keyword evidence="4" id="KW-0479">Metal-binding</keyword>
<dbReference type="InterPro" id="IPR001128">
    <property type="entry name" value="Cyt_P450"/>
</dbReference>
<sequence>MGWLTELAQRQRVPLAISLLVIFPILTYYLSTTLFFRKINRKGSKKAPPTVPYWIPGVYHAVGLISRPSTYFATYVNEYGNHGPCIVKAGRLSYTIVRDSNHVQRILDAMGQLTTNFERAEVYDKVLGTPKPTIECYRRHATKSEESDQINIAHFDLPQRYLTGPALHLLADKYIAIFRHNMSNKMFQIDSWTQIEDLWSFFQIEITRATTEMLFGSTLLKQYPKVSQDFWKLEANTEHFLPGLPRFTVSSVYDVRDRLLEGLKKWLQATHGGTDFAKIDEDDPVWDENKGSKFIQERDGIFSEMPSFNYKSRAAEILNVMQSSNSTTMPSTFWCVVEVLRNPDLAKYLKSEIARYYNPESGTYNIDAITRIPIIESIDAEIGRLRMATRTIRTNEGDSLELDDSWAIPKGTSVIMFSHDLGLNTEQWAKARPQTVARPLEEFWAERFLVSDKTSSTRQSKRHRDCISTGTFSLEGLASLNIPFGGGPSSLPTRSLAKAVEAATLAVLLTEFEVQLCEPDYVDHIVPCIREVAYGTVKPLDKIAIRLRKRRPGEKLK</sequence>
<dbReference type="Proteomes" id="UP000799291">
    <property type="component" value="Unassembled WGS sequence"/>
</dbReference>
<keyword evidence="3" id="KW-0349">Heme</keyword>
<accession>A0A6G1J9M6</accession>
<keyword evidence="6" id="KW-0812">Transmembrane</keyword>
<dbReference type="OrthoDB" id="3366823at2759"/>
<comment type="cofactor">
    <cofactor evidence="1">
        <name>heme</name>
        <dbReference type="ChEBI" id="CHEBI:30413"/>
    </cofactor>
</comment>
<feature type="transmembrane region" description="Helical" evidence="6">
    <location>
        <begin position="15"/>
        <end position="36"/>
    </location>
</feature>
<dbReference type="Pfam" id="PF00067">
    <property type="entry name" value="p450"/>
    <property type="match status" value="1"/>
</dbReference>
<dbReference type="PANTHER" id="PTHR24304:SF2">
    <property type="entry name" value="24-HYDROXYCHOLESTEROL 7-ALPHA-HYDROXYLASE"/>
    <property type="match status" value="1"/>
</dbReference>
<keyword evidence="8" id="KW-1185">Reference proteome</keyword>
<dbReference type="InterPro" id="IPR002403">
    <property type="entry name" value="Cyt_P450_E_grp-IV"/>
</dbReference>
<dbReference type="GO" id="GO:0008395">
    <property type="term" value="F:steroid hydroxylase activity"/>
    <property type="evidence" value="ECO:0007669"/>
    <property type="project" value="TreeGrafter"/>
</dbReference>
<evidence type="ECO:0000256" key="4">
    <source>
        <dbReference type="ARBA" id="ARBA00022723"/>
    </source>
</evidence>
<dbReference type="GO" id="GO:0020037">
    <property type="term" value="F:heme binding"/>
    <property type="evidence" value="ECO:0007669"/>
    <property type="project" value="InterPro"/>
</dbReference>
<evidence type="ECO:0000256" key="1">
    <source>
        <dbReference type="ARBA" id="ARBA00001971"/>
    </source>
</evidence>
<protein>
    <submittedName>
        <fullName evidence="7">Cytochrome P450</fullName>
    </submittedName>
</protein>
<organism evidence="7 8">
    <name type="scientific">Lentithecium fluviatile CBS 122367</name>
    <dbReference type="NCBI Taxonomy" id="1168545"/>
    <lineage>
        <taxon>Eukaryota</taxon>
        <taxon>Fungi</taxon>
        <taxon>Dikarya</taxon>
        <taxon>Ascomycota</taxon>
        <taxon>Pezizomycotina</taxon>
        <taxon>Dothideomycetes</taxon>
        <taxon>Pleosporomycetidae</taxon>
        <taxon>Pleosporales</taxon>
        <taxon>Massarineae</taxon>
        <taxon>Lentitheciaceae</taxon>
        <taxon>Lentithecium</taxon>
    </lineage>
</organism>
<evidence type="ECO:0000256" key="2">
    <source>
        <dbReference type="ARBA" id="ARBA00010617"/>
    </source>
</evidence>
<dbReference type="EMBL" id="MU005576">
    <property type="protein sequence ID" value="KAF2686921.1"/>
    <property type="molecule type" value="Genomic_DNA"/>
</dbReference>
<keyword evidence="5" id="KW-0408">Iron</keyword>
<dbReference type="GO" id="GO:0005506">
    <property type="term" value="F:iron ion binding"/>
    <property type="evidence" value="ECO:0007669"/>
    <property type="project" value="InterPro"/>
</dbReference>